<proteinExistence type="inferred from homology"/>
<dbReference type="Proteomes" id="UP000274909">
    <property type="component" value="Unassembled WGS sequence"/>
</dbReference>
<evidence type="ECO:0000256" key="5">
    <source>
        <dbReference type="ARBA" id="ARBA00022989"/>
    </source>
</evidence>
<dbReference type="OrthoDB" id="4979449at2"/>
<protein>
    <recommendedName>
        <fullName evidence="11">DUF4190 domain-containing protein</fullName>
    </recommendedName>
</protein>
<dbReference type="EMBL" id="RZGZ01000003">
    <property type="protein sequence ID" value="RUQ98990.1"/>
    <property type="molecule type" value="Genomic_DNA"/>
</dbReference>
<comment type="caution">
    <text evidence="9">The sequence shown here is derived from an EMBL/GenBank/DDBJ whole genome shotgun (WGS) entry which is preliminary data.</text>
</comment>
<feature type="region of interest" description="Disordered" evidence="7">
    <location>
        <begin position="1"/>
        <end position="93"/>
    </location>
</feature>
<comment type="similarity">
    <text evidence="2">Belongs to the MmpS family.</text>
</comment>
<sequence>MSSPNDPSDQSPQTPQNGGFTTPGGARGAADSSSGGPSYGAASSSAQGYSGQGYGGQGYDGRGHGDRNGYGQGGNQPGSGGRPPYGTPTGGTGSSPGANRFGLAALIIGCVSLVLAFVPIINYVSGILALVGLVLGIVGLVIKNRTRGLAIGGVITSGLAIVLSIVLAVVYTFGFASTVIDEITDRIPGPTVSPVDPFTPEAGVPTPGVPAPGEEERTVEVVYEVSGEASDATIVYLSVTAADAANDIETLSGQALPWTEDFEATVGGGFAYTTFNITATNGVEDEGPISCRITVDGVVVAEDTSEGASGIVSCTSSDVVG</sequence>
<evidence type="ECO:0000256" key="4">
    <source>
        <dbReference type="ARBA" id="ARBA00022692"/>
    </source>
</evidence>
<evidence type="ECO:0000256" key="2">
    <source>
        <dbReference type="ARBA" id="ARBA00007531"/>
    </source>
</evidence>
<evidence type="ECO:0000313" key="9">
    <source>
        <dbReference type="EMBL" id="RUQ98990.1"/>
    </source>
</evidence>
<evidence type="ECO:0000256" key="1">
    <source>
        <dbReference type="ARBA" id="ARBA00004236"/>
    </source>
</evidence>
<dbReference type="GO" id="GO:0005886">
    <property type="term" value="C:plasma membrane"/>
    <property type="evidence" value="ECO:0007669"/>
    <property type="project" value="UniProtKB-SubCell"/>
</dbReference>
<keyword evidence="3" id="KW-1003">Cell membrane</keyword>
<feature type="compositionally biased region" description="Gly residues" evidence="7">
    <location>
        <begin position="50"/>
        <end position="60"/>
    </location>
</feature>
<organism evidence="9 10">
    <name type="scientific">Labedella endophytica</name>
    <dbReference type="NCBI Taxonomy" id="1523160"/>
    <lineage>
        <taxon>Bacteria</taxon>
        <taxon>Bacillati</taxon>
        <taxon>Actinomycetota</taxon>
        <taxon>Actinomycetes</taxon>
        <taxon>Micrococcales</taxon>
        <taxon>Microbacteriaceae</taxon>
        <taxon>Labedella</taxon>
    </lineage>
</organism>
<evidence type="ECO:0000256" key="6">
    <source>
        <dbReference type="ARBA" id="ARBA00023136"/>
    </source>
</evidence>
<dbReference type="AlphaFoldDB" id="A0A3S0VEK9"/>
<evidence type="ECO:0000256" key="7">
    <source>
        <dbReference type="SAM" id="MobiDB-lite"/>
    </source>
</evidence>
<evidence type="ECO:0000256" key="8">
    <source>
        <dbReference type="SAM" id="Phobius"/>
    </source>
</evidence>
<dbReference type="Pfam" id="PF05423">
    <property type="entry name" value="Mycobact_memb"/>
    <property type="match status" value="1"/>
</dbReference>
<feature type="compositionally biased region" description="Gly residues" evidence="7">
    <location>
        <begin position="68"/>
        <end position="93"/>
    </location>
</feature>
<evidence type="ECO:0000256" key="3">
    <source>
        <dbReference type="ARBA" id="ARBA00022475"/>
    </source>
</evidence>
<feature type="transmembrane region" description="Helical" evidence="8">
    <location>
        <begin position="124"/>
        <end position="142"/>
    </location>
</feature>
<keyword evidence="4 8" id="KW-0812">Transmembrane</keyword>
<evidence type="ECO:0000313" key="10">
    <source>
        <dbReference type="Proteomes" id="UP000274909"/>
    </source>
</evidence>
<comment type="subcellular location">
    <subcellularLocation>
        <location evidence="1">Cell membrane</location>
    </subcellularLocation>
</comment>
<keyword evidence="5 8" id="KW-1133">Transmembrane helix</keyword>
<evidence type="ECO:0008006" key="11">
    <source>
        <dbReference type="Google" id="ProtNLM"/>
    </source>
</evidence>
<name>A0A3S0VEK9_9MICO</name>
<gene>
    <name evidence="9" type="ORF">ELQ94_11735</name>
</gene>
<dbReference type="InterPro" id="IPR008693">
    <property type="entry name" value="MmpS"/>
</dbReference>
<dbReference type="InterPro" id="IPR038468">
    <property type="entry name" value="MmpS_C"/>
</dbReference>
<feature type="transmembrane region" description="Helical" evidence="8">
    <location>
        <begin position="101"/>
        <end position="118"/>
    </location>
</feature>
<dbReference type="RefSeq" id="WP_127050552.1">
    <property type="nucleotide sequence ID" value="NZ_RZGZ01000003.1"/>
</dbReference>
<feature type="compositionally biased region" description="Low complexity" evidence="7">
    <location>
        <begin position="1"/>
        <end position="17"/>
    </location>
</feature>
<reference evidence="9 10" key="1">
    <citation type="submission" date="2018-12" db="EMBL/GenBank/DDBJ databases">
        <authorList>
            <person name="Li F."/>
        </authorList>
    </citation>
    <scope>NUCLEOTIDE SEQUENCE [LARGE SCALE GENOMIC DNA]</scope>
    <source>
        <strain evidence="9 10">EGI 6500705</strain>
    </source>
</reference>
<accession>A0A3S0VEK9</accession>
<feature type="compositionally biased region" description="Low complexity" evidence="7">
    <location>
        <begin position="28"/>
        <end position="49"/>
    </location>
</feature>
<dbReference type="Gene3D" id="2.60.40.2880">
    <property type="entry name" value="MmpS1-5, C-terminal soluble domain"/>
    <property type="match status" value="1"/>
</dbReference>
<keyword evidence="10" id="KW-1185">Reference proteome</keyword>
<keyword evidence="6 8" id="KW-0472">Membrane</keyword>
<feature type="transmembrane region" description="Helical" evidence="8">
    <location>
        <begin position="149"/>
        <end position="173"/>
    </location>
</feature>